<dbReference type="CDD" id="cd02966">
    <property type="entry name" value="TlpA_like_family"/>
    <property type="match status" value="1"/>
</dbReference>
<comment type="caution">
    <text evidence="4">The sequence shown here is derived from an EMBL/GenBank/DDBJ whole genome shotgun (WGS) entry which is preliminary data.</text>
</comment>
<name>A0A507FAC3_9FUNG</name>
<feature type="transmembrane region" description="Helical" evidence="2">
    <location>
        <begin position="6"/>
        <end position="29"/>
    </location>
</feature>
<evidence type="ECO:0000256" key="2">
    <source>
        <dbReference type="SAM" id="Phobius"/>
    </source>
</evidence>
<dbReference type="InterPro" id="IPR036249">
    <property type="entry name" value="Thioredoxin-like_sf"/>
</dbReference>
<dbReference type="EMBL" id="QEAP01000220">
    <property type="protein sequence ID" value="TPX72540.1"/>
    <property type="molecule type" value="Genomic_DNA"/>
</dbReference>
<keyword evidence="2" id="KW-0812">Transmembrane</keyword>
<evidence type="ECO:0000313" key="4">
    <source>
        <dbReference type="EMBL" id="TPX72540.1"/>
    </source>
</evidence>
<organism evidence="4 5">
    <name type="scientific">Chytriomyces confervae</name>
    <dbReference type="NCBI Taxonomy" id="246404"/>
    <lineage>
        <taxon>Eukaryota</taxon>
        <taxon>Fungi</taxon>
        <taxon>Fungi incertae sedis</taxon>
        <taxon>Chytridiomycota</taxon>
        <taxon>Chytridiomycota incertae sedis</taxon>
        <taxon>Chytridiomycetes</taxon>
        <taxon>Chytridiales</taxon>
        <taxon>Chytriomycetaceae</taxon>
        <taxon>Chytriomyces</taxon>
    </lineage>
</organism>
<evidence type="ECO:0000256" key="1">
    <source>
        <dbReference type="ARBA" id="ARBA00010505"/>
    </source>
</evidence>
<evidence type="ECO:0000259" key="3">
    <source>
        <dbReference type="PROSITE" id="PS51352"/>
    </source>
</evidence>
<feature type="domain" description="Thioredoxin" evidence="3">
    <location>
        <begin position="39"/>
        <end position="182"/>
    </location>
</feature>
<dbReference type="InterPro" id="IPR013740">
    <property type="entry name" value="Redoxin"/>
</dbReference>
<dbReference type="InterPro" id="IPR013766">
    <property type="entry name" value="Thioredoxin_domain"/>
</dbReference>
<dbReference type="Proteomes" id="UP000320333">
    <property type="component" value="Unassembled WGS sequence"/>
</dbReference>
<dbReference type="Pfam" id="PF08534">
    <property type="entry name" value="Redoxin"/>
    <property type="match status" value="1"/>
</dbReference>
<dbReference type="Gene3D" id="3.40.30.10">
    <property type="entry name" value="Glutaredoxin"/>
    <property type="match status" value="1"/>
</dbReference>
<dbReference type="PROSITE" id="PS51352">
    <property type="entry name" value="THIOREDOXIN_2"/>
    <property type="match status" value="1"/>
</dbReference>
<dbReference type="PANTHER" id="PTHR42852:SF18">
    <property type="entry name" value="CHROMOSOME UNDETERMINED SCAFFOLD_47, WHOLE GENOME SHOTGUN SEQUENCE"/>
    <property type="match status" value="1"/>
</dbReference>
<protein>
    <recommendedName>
        <fullName evidence="3">Thioredoxin domain-containing protein</fullName>
    </recommendedName>
</protein>
<comment type="similarity">
    <text evidence="1">Belongs to the peroxiredoxin family. Prx5 subfamily.</text>
</comment>
<dbReference type="OrthoDB" id="2121326at2759"/>
<proteinExistence type="inferred from homology"/>
<accession>A0A507FAC3</accession>
<dbReference type="PANTHER" id="PTHR42852">
    <property type="entry name" value="THIOL:DISULFIDE INTERCHANGE PROTEIN DSBE"/>
    <property type="match status" value="1"/>
</dbReference>
<dbReference type="GO" id="GO:0016491">
    <property type="term" value="F:oxidoreductase activity"/>
    <property type="evidence" value="ECO:0007669"/>
    <property type="project" value="InterPro"/>
</dbReference>
<reference evidence="4 5" key="1">
    <citation type="journal article" date="2019" name="Sci. Rep.">
        <title>Comparative genomics of chytrid fungi reveal insights into the obligate biotrophic and pathogenic lifestyle of Synchytrium endobioticum.</title>
        <authorList>
            <person name="van de Vossenberg B.T.L.H."/>
            <person name="Warris S."/>
            <person name="Nguyen H.D.T."/>
            <person name="van Gent-Pelzer M.P.E."/>
            <person name="Joly D.L."/>
            <person name="van de Geest H.C."/>
            <person name="Bonants P.J.M."/>
            <person name="Smith D.S."/>
            <person name="Levesque C.A."/>
            <person name="van der Lee T.A.J."/>
        </authorList>
    </citation>
    <scope>NUCLEOTIDE SEQUENCE [LARGE SCALE GENOMIC DNA]</scope>
    <source>
        <strain evidence="4 5">CBS 675.73</strain>
    </source>
</reference>
<keyword evidence="5" id="KW-1185">Reference proteome</keyword>
<dbReference type="InterPro" id="IPR050553">
    <property type="entry name" value="Thioredoxin_ResA/DsbE_sf"/>
</dbReference>
<gene>
    <name evidence="4" type="ORF">CcCBS67573_g05783</name>
</gene>
<sequence length="182" mass="20026">MSGPLAWLFWLVKNIAIMFAVMVFTNVILPQLMKALNPPQIGTLVKPIRGLKFLKGRSFTIPDVESKRVTVLENWATWCGPCVRGIPHLTELAKRYPDVSFVGVTQEQDESVVQAFIDKMGDEMDYSVAVDPRGLTKEVVAASGGMGIPHAILMDAKGIMVWAGHPMDAKFEEAIQSALKAQ</sequence>
<dbReference type="AlphaFoldDB" id="A0A507FAC3"/>
<dbReference type="SUPFAM" id="SSF52833">
    <property type="entry name" value="Thioredoxin-like"/>
    <property type="match status" value="1"/>
</dbReference>
<keyword evidence="2" id="KW-1133">Transmembrane helix</keyword>
<keyword evidence="2" id="KW-0472">Membrane</keyword>
<evidence type="ECO:0000313" key="5">
    <source>
        <dbReference type="Proteomes" id="UP000320333"/>
    </source>
</evidence>